<dbReference type="PANTHER" id="PTHR11017">
    <property type="entry name" value="LEUCINE-RICH REPEAT-CONTAINING PROTEIN"/>
    <property type="match status" value="1"/>
</dbReference>
<dbReference type="InterPro" id="IPR058192">
    <property type="entry name" value="WHD_ROQ1-like"/>
</dbReference>
<organism evidence="6 7">
    <name type="scientific">Linum tenue</name>
    <dbReference type="NCBI Taxonomy" id="586396"/>
    <lineage>
        <taxon>Eukaryota</taxon>
        <taxon>Viridiplantae</taxon>
        <taxon>Streptophyta</taxon>
        <taxon>Embryophyta</taxon>
        <taxon>Tracheophyta</taxon>
        <taxon>Spermatophyta</taxon>
        <taxon>Magnoliopsida</taxon>
        <taxon>eudicotyledons</taxon>
        <taxon>Gunneridae</taxon>
        <taxon>Pentapetalae</taxon>
        <taxon>rosids</taxon>
        <taxon>fabids</taxon>
        <taxon>Malpighiales</taxon>
        <taxon>Linaceae</taxon>
        <taxon>Linum</taxon>
    </lineage>
</organism>
<evidence type="ECO:0000256" key="2">
    <source>
        <dbReference type="ARBA" id="ARBA00022737"/>
    </source>
</evidence>
<dbReference type="InterPro" id="IPR032675">
    <property type="entry name" value="LRR_dom_sf"/>
</dbReference>
<dbReference type="GO" id="GO:0007165">
    <property type="term" value="P:signal transduction"/>
    <property type="evidence" value="ECO:0007669"/>
    <property type="project" value="InterPro"/>
</dbReference>
<dbReference type="SUPFAM" id="SSF52047">
    <property type="entry name" value="RNI-like"/>
    <property type="match status" value="1"/>
</dbReference>
<dbReference type="GO" id="GO:0043531">
    <property type="term" value="F:ADP binding"/>
    <property type="evidence" value="ECO:0007669"/>
    <property type="project" value="InterPro"/>
</dbReference>
<dbReference type="InterPro" id="IPR002182">
    <property type="entry name" value="NB-ARC"/>
</dbReference>
<dbReference type="FunFam" id="3.40.50.10140:FF:000007">
    <property type="entry name" value="Disease resistance protein (TIR-NBS-LRR class)"/>
    <property type="match status" value="1"/>
</dbReference>
<keyword evidence="2" id="KW-0677">Repeat</keyword>
<feature type="region of interest" description="Disordered" evidence="4">
    <location>
        <begin position="1"/>
        <end position="22"/>
    </location>
</feature>
<dbReference type="InterPro" id="IPR042197">
    <property type="entry name" value="Apaf_helical"/>
</dbReference>
<dbReference type="PANTHER" id="PTHR11017:SF570">
    <property type="entry name" value="DISEASE RESISTANCE PROTEIN (TIR-NBS CLASS)-RELATED"/>
    <property type="match status" value="1"/>
</dbReference>
<dbReference type="EMBL" id="CAMGYJ010000007">
    <property type="protein sequence ID" value="CAI0441508.1"/>
    <property type="molecule type" value="Genomic_DNA"/>
</dbReference>
<dbReference type="InterPro" id="IPR027417">
    <property type="entry name" value="P-loop_NTPase"/>
</dbReference>
<dbReference type="Gene3D" id="3.40.50.10140">
    <property type="entry name" value="Toll/interleukin-1 receptor homology (TIR) domain"/>
    <property type="match status" value="1"/>
</dbReference>
<dbReference type="Pfam" id="PF01582">
    <property type="entry name" value="TIR"/>
    <property type="match status" value="1"/>
</dbReference>
<dbReference type="PRINTS" id="PR00364">
    <property type="entry name" value="DISEASERSIST"/>
</dbReference>
<protein>
    <recommendedName>
        <fullName evidence="5">TIR domain-containing protein</fullName>
    </recommendedName>
</protein>
<evidence type="ECO:0000259" key="5">
    <source>
        <dbReference type="PROSITE" id="PS50104"/>
    </source>
</evidence>
<dbReference type="Gene3D" id="3.80.10.10">
    <property type="entry name" value="Ribonuclease Inhibitor"/>
    <property type="match status" value="4"/>
</dbReference>
<dbReference type="SUPFAM" id="SSF52200">
    <property type="entry name" value="Toll/Interleukin receptor TIR domain"/>
    <property type="match status" value="1"/>
</dbReference>
<reference evidence="6" key="1">
    <citation type="submission" date="2022-08" db="EMBL/GenBank/DDBJ databases">
        <authorList>
            <person name="Gutierrez-Valencia J."/>
        </authorList>
    </citation>
    <scope>NUCLEOTIDE SEQUENCE</scope>
</reference>
<dbReference type="InterPro" id="IPR001611">
    <property type="entry name" value="Leu-rich_rpt"/>
</dbReference>
<dbReference type="InterPro" id="IPR035897">
    <property type="entry name" value="Toll_tir_struct_dom_sf"/>
</dbReference>
<dbReference type="PROSITE" id="PS51450">
    <property type="entry name" value="LRR"/>
    <property type="match status" value="1"/>
</dbReference>
<dbReference type="Pfam" id="PF23282">
    <property type="entry name" value="WHD_ROQ1"/>
    <property type="match status" value="1"/>
</dbReference>
<feature type="domain" description="TIR" evidence="5">
    <location>
        <begin position="27"/>
        <end position="195"/>
    </location>
</feature>
<dbReference type="Pfam" id="PF00931">
    <property type="entry name" value="NB-ARC"/>
    <property type="match status" value="1"/>
</dbReference>
<evidence type="ECO:0000256" key="1">
    <source>
        <dbReference type="ARBA" id="ARBA00022614"/>
    </source>
</evidence>
<dbReference type="SUPFAM" id="SSF52540">
    <property type="entry name" value="P-loop containing nucleoside triphosphate hydrolases"/>
    <property type="match status" value="1"/>
</dbReference>
<evidence type="ECO:0000313" key="7">
    <source>
        <dbReference type="Proteomes" id="UP001154282"/>
    </source>
</evidence>
<dbReference type="Gene3D" id="1.10.8.430">
    <property type="entry name" value="Helical domain of apoptotic protease-activating factors"/>
    <property type="match status" value="1"/>
</dbReference>
<keyword evidence="3" id="KW-0520">NAD</keyword>
<dbReference type="Proteomes" id="UP001154282">
    <property type="component" value="Unassembled WGS sequence"/>
</dbReference>
<dbReference type="Gene3D" id="3.40.50.300">
    <property type="entry name" value="P-loop containing nucleotide triphosphate hydrolases"/>
    <property type="match status" value="1"/>
</dbReference>
<dbReference type="PROSITE" id="PS50104">
    <property type="entry name" value="TIR"/>
    <property type="match status" value="1"/>
</dbReference>
<evidence type="ECO:0000313" key="6">
    <source>
        <dbReference type="EMBL" id="CAI0441508.1"/>
    </source>
</evidence>
<dbReference type="AlphaFoldDB" id="A0AAV0M7Q3"/>
<keyword evidence="7" id="KW-1185">Reference proteome</keyword>
<proteinExistence type="predicted"/>
<dbReference type="InterPro" id="IPR000157">
    <property type="entry name" value="TIR_dom"/>
</dbReference>
<name>A0AAV0M7Q3_9ROSI</name>
<keyword evidence="1" id="KW-0433">Leucine-rich repeat</keyword>
<sequence length="1217" mass="137163">MSTITQRGSSSKSKEEREMQAGTLPKGEYEVFLSFRDPDVRQTFADCLYSWLVRSGIRTFRDEEELHKGEMIAPSLAKAITESKIHIPILTKDYASSKWCLQELAKMVECRKLGKGYMILPIFYFLDPRDVRHPLQNGAYREAFEQHNLKHDPETVRRWEEALQEVGKMKGWHVTRSDGQGAVIDRVVSEVELHLRSHYTLVTDVLVGIDSHVGRVTELLNIGGLGGKIVGIHGMGGIGKTTIAKAVYNKVCTNFDRCCFLENVRGTLSKDGGVVSLQNMVISGILRSARQVTNASEGIHVIRERVSKYKVLIVLDDLDENFELDQVLGNLGSFPIESRFIITTRDLRVLDLFEEYSIYEPGEMSSDHSLQLFNRHAFGIDHEPAEEQAPLSKEFVKLAAGLPLAIKVIGSLLYRRDEVFWKAKLIELVEVGPTKVHEILKISYNELTHHEKQIFLDIACYFVGEDKELPIYMWGGCKFHPETAISTLIFRALLKVDEKNRFCMHDHIRDLGRAIVNEEDVERPGNRSRPILCSEDALSMLKNGEITDRIEILRIDMTGKDHYELTNKEVEKLSRLRYLEVRGGRLVGDFSGSLPNMHWLRLHMCRSVPTNLNLKELIILDLYNCSSLADDWRVWDKIKLAHRLKAVCVSSCYGMKRAPDLSPCASMELIKLSFCPSMGGELHIGNMKNLKLLEINSTRITGLTGDIVTLQSLRELYLNSYGLRQVPTGMVKLTSLEKLQLSLASVTESPPLLPTSLKALCLSSCPSKLPNLLELKDLEHLSLRAFSREIIPGEICKLSKLKTLSLSNSEAEPFGSVVVLPSSLNSLRVGFCGSLERLPNLGNLNNLMELSLLDVGVYEIRGLGELRMLETMSIRKAPNLSNLDGLQSLLLLKKLKIYGCPALEKLPSVANLSNLHRLYIRSCQLISEIQSLAPLRQNLTSLEIDGCPRLDICDSIQSLESLRRLNLTCCRWSVETLLPHLSKLRKLSSLTIGEGTQVRVLDLSCLDVHSNLKQIMVYKFTEMTEVRGLEGLASSLESLGLSCCNSIQKLPDVSGLKKLADLRVHRCPRLTQLDGVEMLESLQRLVVSDCNSVSTLPDLSRLKKLSFLNISECTNLVDVPGLERLESLQELTMTCCTSIKKLPDLSNLKKLKLGCTNFPGVTGFEGREWSSELTSALLEHETRRRESERKGEAKKRKWLARHWKLLIRYIRKGALTK</sequence>
<dbReference type="InterPro" id="IPR044974">
    <property type="entry name" value="Disease_R_plants"/>
</dbReference>
<dbReference type="GO" id="GO:0006952">
    <property type="term" value="P:defense response"/>
    <property type="evidence" value="ECO:0007669"/>
    <property type="project" value="InterPro"/>
</dbReference>
<evidence type="ECO:0000256" key="4">
    <source>
        <dbReference type="SAM" id="MobiDB-lite"/>
    </source>
</evidence>
<dbReference type="SUPFAM" id="SSF52058">
    <property type="entry name" value="L domain-like"/>
    <property type="match status" value="1"/>
</dbReference>
<dbReference type="SMART" id="SM00255">
    <property type="entry name" value="TIR"/>
    <property type="match status" value="1"/>
</dbReference>
<accession>A0AAV0M7Q3</accession>
<evidence type="ECO:0000256" key="3">
    <source>
        <dbReference type="ARBA" id="ARBA00023027"/>
    </source>
</evidence>
<gene>
    <name evidence="6" type="ORF">LITE_LOCUS26897</name>
</gene>
<comment type="caution">
    <text evidence="6">The sequence shown here is derived from an EMBL/GenBank/DDBJ whole genome shotgun (WGS) entry which is preliminary data.</text>
</comment>